<name>A0A0A8YDZ6_ARUDO</name>
<proteinExistence type="predicted"/>
<evidence type="ECO:0000313" key="1">
    <source>
        <dbReference type="EMBL" id="JAD24266.1"/>
    </source>
</evidence>
<accession>A0A0A8YDZ6</accession>
<organism evidence="1">
    <name type="scientific">Arundo donax</name>
    <name type="common">Giant reed</name>
    <name type="synonym">Donax arundinaceus</name>
    <dbReference type="NCBI Taxonomy" id="35708"/>
    <lineage>
        <taxon>Eukaryota</taxon>
        <taxon>Viridiplantae</taxon>
        <taxon>Streptophyta</taxon>
        <taxon>Embryophyta</taxon>
        <taxon>Tracheophyta</taxon>
        <taxon>Spermatophyta</taxon>
        <taxon>Magnoliopsida</taxon>
        <taxon>Liliopsida</taxon>
        <taxon>Poales</taxon>
        <taxon>Poaceae</taxon>
        <taxon>PACMAD clade</taxon>
        <taxon>Arundinoideae</taxon>
        <taxon>Arundineae</taxon>
        <taxon>Arundo</taxon>
    </lineage>
</organism>
<dbReference type="AlphaFoldDB" id="A0A0A8YDZ6"/>
<reference evidence="1" key="1">
    <citation type="submission" date="2014-09" db="EMBL/GenBank/DDBJ databases">
        <authorList>
            <person name="Magalhaes I.L.F."/>
            <person name="Oliveira U."/>
            <person name="Santos F.R."/>
            <person name="Vidigal T.H.D.A."/>
            <person name="Brescovit A.D."/>
            <person name="Santos A.J."/>
        </authorList>
    </citation>
    <scope>NUCLEOTIDE SEQUENCE</scope>
    <source>
        <tissue evidence="1">Shoot tissue taken approximately 20 cm above the soil surface</tissue>
    </source>
</reference>
<sequence length="25" mass="2803">MQTSSTLFPDMEIYIVIIQPSGQFG</sequence>
<reference evidence="1" key="2">
    <citation type="journal article" date="2015" name="Data Brief">
        <title>Shoot transcriptome of the giant reed, Arundo donax.</title>
        <authorList>
            <person name="Barrero R.A."/>
            <person name="Guerrero F.D."/>
            <person name="Moolhuijzen P."/>
            <person name="Goolsby J.A."/>
            <person name="Tidwell J."/>
            <person name="Bellgard S.E."/>
            <person name="Bellgard M.I."/>
        </authorList>
    </citation>
    <scope>NUCLEOTIDE SEQUENCE</scope>
    <source>
        <tissue evidence="1">Shoot tissue taken approximately 20 cm above the soil surface</tissue>
    </source>
</reference>
<protein>
    <submittedName>
        <fullName evidence="1">Uncharacterized protein</fullName>
    </submittedName>
</protein>
<dbReference type="EMBL" id="GBRH01273629">
    <property type="protein sequence ID" value="JAD24266.1"/>
    <property type="molecule type" value="Transcribed_RNA"/>
</dbReference>